<dbReference type="InterPro" id="IPR001841">
    <property type="entry name" value="Znf_RING"/>
</dbReference>
<reference evidence="5" key="2">
    <citation type="submission" date="2019-06" db="EMBL/GenBank/DDBJ databases">
        <title>Genomics analysis of Aphanomyces spp. identifies a new class of oomycete effector associated with host adaptation.</title>
        <authorList>
            <person name="Gaulin E."/>
        </authorList>
    </citation>
    <scope>NUCLEOTIDE SEQUENCE</scope>
    <source>
        <strain evidence="5">CBS 578.67</strain>
    </source>
</reference>
<keyword evidence="1" id="KW-0479">Metal-binding</keyword>
<dbReference type="InterPro" id="IPR039903">
    <property type="entry name" value="Zswim2"/>
</dbReference>
<sequence>MYFTAAQKEVLLKHLRAGCNSRKECAEWRSRIGDELGGVETARVDRWFCNNRGLAPTDPPQDAPPPNLKSDPVEHPVRRRGGYDHTLHYSADASHPSTQYASHTSAASSLPVLSFPGKTHTEHSSNPHWQEYPPREKRPKWENNHESIAPSPQQRVVLPQLASREMKMERTTSHDVPPPPGHHYPPQRPFTLPSISTIHSSGSSFPMAPIPPRNFPPTVRNMPSLASSNTDMLAHRAPKTEYSASMHSVSPYVSPRSHFHHLPPTATSYSLPRVEPVVLRLHRPPSAPQPLQVTASPISPEATPRKKGKRTKKVPPPETEKRQARYRTVASQQTRDRIDRARRQRMYMIEKQVVSPLHQTFAVLGSTGNIYTVSIELRPACTCPDFDKGNLCKHILFVYLKCLRVDASSPVIFQKALLTTELHDIFESASRVDPMVVANQRVVAQYRAATQGQVVAGDDEEEQGAVQQKPLEGADCPICFEDLADGRPIVWCKTQCGNNFHKECFDQWKRSRRSSGVTLTCIYCRSPWEESKGKSKAANHADEGYLNLASVANLPRRRDSSSYSRWHRNEDY</sequence>
<evidence type="ECO:0000256" key="2">
    <source>
        <dbReference type="SAM" id="MobiDB-lite"/>
    </source>
</evidence>
<dbReference type="PROSITE" id="PS50966">
    <property type="entry name" value="ZF_SWIM"/>
    <property type="match status" value="1"/>
</dbReference>
<dbReference type="OrthoDB" id="79454at2759"/>
<keyword evidence="7" id="KW-1185">Reference proteome</keyword>
<dbReference type="Pfam" id="PF04434">
    <property type="entry name" value="SWIM"/>
    <property type="match status" value="1"/>
</dbReference>
<feature type="domain" description="RING-type" evidence="3">
    <location>
        <begin position="476"/>
        <end position="525"/>
    </location>
</feature>
<dbReference type="CDD" id="cd16494">
    <property type="entry name" value="RING-CH-C4HC3_ZSWM2"/>
    <property type="match status" value="1"/>
</dbReference>
<evidence type="ECO:0000259" key="4">
    <source>
        <dbReference type="PROSITE" id="PS50966"/>
    </source>
</evidence>
<organism evidence="6 7">
    <name type="scientific">Aphanomyces stellatus</name>
    <dbReference type="NCBI Taxonomy" id="120398"/>
    <lineage>
        <taxon>Eukaryota</taxon>
        <taxon>Sar</taxon>
        <taxon>Stramenopiles</taxon>
        <taxon>Oomycota</taxon>
        <taxon>Saprolegniomycetes</taxon>
        <taxon>Saprolegniales</taxon>
        <taxon>Verrucalvaceae</taxon>
        <taxon>Aphanomyces</taxon>
    </lineage>
</organism>
<dbReference type="PANTHER" id="PTHR21540">
    <property type="entry name" value="RING FINGER AND SWIM DOMAIN-CONTAINING PROTEIN 2"/>
    <property type="match status" value="1"/>
</dbReference>
<evidence type="ECO:0000313" key="7">
    <source>
        <dbReference type="Proteomes" id="UP000332933"/>
    </source>
</evidence>
<feature type="region of interest" description="Disordered" evidence="2">
    <location>
        <begin position="52"/>
        <end position="80"/>
    </location>
</feature>
<evidence type="ECO:0000259" key="3">
    <source>
        <dbReference type="PROSITE" id="PS50089"/>
    </source>
</evidence>
<dbReference type="EMBL" id="CAADRA010005143">
    <property type="protein sequence ID" value="VFT85900.1"/>
    <property type="molecule type" value="Genomic_DNA"/>
</dbReference>
<evidence type="ECO:0000256" key="1">
    <source>
        <dbReference type="PROSITE-ProRule" id="PRU00175"/>
    </source>
</evidence>
<dbReference type="SUPFAM" id="SSF57850">
    <property type="entry name" value="RING/U-box"/>
    <property type="match status" value="1"/>
</dbReference>
<dbReference type="GO" id="GO:0008270">
    <property type="term" value="F:zinc ion binding"/>
    <property type="evidence" value="ECO:0007669"/>
    <property type="project" value="UniProtKB-KW"/>
</dbReference>
<dbReference type="Pfam" id="PF13639">
    <property type="entry name" value="zf-RING_2"/>
    <property type="match status" value="1"/>
</dbReference>
<dbReference type="PROSITE" id="PS50089">
    <property type="entry name" value="ZF_RING_2"/>
    <property type="match status" value="1"/>
</dbReference>
<feature type="compositionally biased region" description="Basic and acidic residues" evidence="2">
    <location>
        <begin position="71"/>
        <end position="80"/>
    </location>
</feature>
<evidence type="ECO:0000313" key="6">
    <source>
        <dbReference type="EMBL" id="VFT85900.1"/>
    </source>
</evidence>
<dbReference type="InterPro" id="IPR013083">
    <property type="entry name" value="Znf_RING/FYVE/PHD"/>
</dbReference>
<dbReference type="Gene3D" id="3.30.40.10">
    <property type="entry name" value="Zinc/RING finger domain, C3HC4 (zinc finger)"/>
    <property type="match status" value="1"/>
</dbReference>
<feature type="compositionally biased region" description="Pro residues" evidence="2">
    <location>
        <begin position="57"/>
        <end position="67"/>
    </location>
</feature>
<feature type="domain" description="SWIM-type" evidence="4">
    <location>
        <begin position="371"/>
        <end position="403"/>
    </location>
</feature>
<dbReference type="GO" id="GO:0061630">
    <property type="term" value="F:ubiquitin protein ligase activity"/>
    <property type="evidence" value="ECO:0007669"/>
    <property type="project" value="InterPro"/>
</dbReference>
<accession>A0A485KLY4</accession>
<feature type="compositionally biased region" description="Basic and acidic residues" evidence="2">
    <location>
        <begin position="133"/>
        <end position="145"/>
    </location>
</feature>
<keyword evidence="1" id="KW-0862">Zinc</keyword>
<dbReference type="InterPro" id="IPR007527">
    <property type="entry name" value="Znf_SWIM"/>
</dbReference>
<protein>
    <submittedName>
        <fullName evidence="6">Aste57867_9016 protein</fullName>
    </submittedName>
</protein>
<name>A0A485KLY4_9STRA</name>
<dbReference type="Proteomes" id="UP000332933">
    <property type="component" value="Unassembled WGS sequence"/>
</dbReference>
<proteinExistence type="predicted"/>
<keyword evidence="1" id="KW-0863">Zinc-finger</keyword>
<feature type="region of interest" description="Disordered" evidence="2">
    <location>
        <begin position="283"/>
        <end position="336"/>
    </location>
</feature>
<evidence type="ECO:0000313" key="5">
    <source>
        <dbReference type="EMBL" id="KAF0700486.1"/>
    </source>
</evidence>
<feature type="region of interest" description="Disordered" evidence="2">
    <location>
        <begin position="111"/>
        <end position="152"/>
    </location>
</feature>
<reference evidence="6 7" key="1">
    <citation type="submission" date="2019-03" db="EMBL/GenBank/DDBJ databases">
        <authorList>
            <person name="Gaulin E."/>
            <person name="Dumas B."/>
        </authorList>
    </citation>
    <scope>NUCLEOTIDE SEQUENCE [LARGE SCALE GENOMIC DNA]</scope>
    <source>
        <strain evidence="6">CBS 568.67</strain>
    </source>
</reference>
<gene>
    <name evidence="6" type="primary">Aste57867_9016</name>
    <name evidence="5" type="ORF">As57867_008980</name>
    <name evidence="6" type="ORF">ASTE57867_9016</name>
</gene>
<dbReference type="PANTHER" id="PTHR21540:SF0">
    <property type="entry name" value="PHD FAMILY PROTEIN"/>
    <property type="match status" value="1"/>
</dbReference>
<dbReference type="EMBL" id="VJMH01005122">
    <property type="protein sequence ID" value="KAF0700486.1"/>
    <property type="molecule type" value="Genomic_DNA"/>
</dbReference>
<dbReference type="AlphaFoldDB" id="A0A485KLY4"/>